<sequence>MDSKIIKIVIVGLTTVLALCTFSKNDFLKDITQCQNEIKTKWIK</sequence>
<organism evidence="1 2">
    <name type="scientific">Flavobacterium chungbukense</name>
    <dbReference type="NCBI Taxonomy" id="877464"/>
    <lineage>
        <taxon>Bacteria</taxon>
        <taxon>Pseudomonadati</taxon>
        <taxon>Bacteroidota</taxon>
        <taxon>Flavobacteriia</taxon>
        <taxon>Flavobacteriales</taxon>
        <taxon>Flavobacteriaceae</taxon>
        <taxon>Flavobacterium</taxon>
    </lineage>
</organism>
<keyword evidence="2" id="KW-1185">Reference proteome</keyword>
<name>A0ABP7Y4E1_9FLAO</name>
<dbReference type="EMBL" id="BAABAO010000006">
    <property type="protein sequence ID" value="GAA4130271.1"/>
    <property type="molecule type" value="Genomic_DNA"/>
</dbReference>
<dbReference type="RefSeq" id="WP_262909502.1">
    <property type="nucleotide sequence ID" value="NZ_BAABAO010000006.1"/>
</dbReference>
<dbReference type="Proteomes" id="UP001501333">
    <property type="component" value="Unassembled WGS sequence"/>
</dbReference>
<comment type="caution">
    <text evidence="1">The sequence shown here is derived from an EMBL/GenBank/DDBJ whole genome shotgun (WGS) entry which is preliminary data.</text>
</comment>
<evidence type="ECO:0000313" key="1">
    <source>
        <dbReference type="EMBL" id="GAA4130271.1"/>
    </source>
</evidence>
<evidence type="ECO:0008006" key="3">
    <source>
        <dbReference type="Google" id="ProtNLM"/>
    </source>
</evidence>
<protein>
    <recommendedName>
        <fullName evidence="3">Lipoprotein</fullName>
    </recommendedName>
</protein>
<evidence type="ECO:0000313" key="2">
    <source>
        <dbReference type="Proteomes" id="UP001501333"/>
    </source>
</evidence>
<proteinExistence type="predicted"/>
<accession>A0ABP7Y4E1</accession>
<gene>
    <name evidence="1" type="ORF">GCM10022250_20960</name>
</gene>
<reference evidence="2" key="1">
    <citation type="journal article" date="2019" name="Int. J. Syst. Evol. Microbiol.">
        <title>The Global Catalogue of Microorganisms (GCM) 10K type strain sequencing project: providing services to taxonomists for standard genome sequencing and annotation.</title>
        <authorList>
            <consortium name="The Broad Institute Genomics Platform"/>
            <consortium name="The Broad Institute Genome Sequencing Center for Infectious Disease"/>
            <person name="Wu L."/>
            <person name="Ma J."/>
        </authorList>
    </citation>
    <scope>NUCLEOTIDE SEQUENCE [LARGE SCALE GENOMIC DNA]</scope>
    <source>
        <strain evidence="2">JCM 17386</strain>
    </source>
</reference>